<keyword evidence="20" id="KW-1185">Reference proteome</keyword>
<dbReference type="GO" id="GO:0009229">
    <property type="term" value="P:thiamine diphosphate biosynthetic process"/>
    <property type="evidence" value="ECO:0007669"/>
    <property type="project" value="UniProtKB-UniPathway"/>
</dbReference>
<evidence type="ECO:0000256" key="16">
    <source>
        <dbReference type="ARBA" id="ARBA00061146"/>
    </source>
</evidence>
<evidence type="ECO:0000256" key="6">
    <source>
        <dbReference type="ARBA" id="ARBA00022679"/>
    </source>
</evidence>
<dbReference type="GO" id="GO:0005737">
    <property type="term" value="C:cytoplasm"/>
    <property type="evidence" value="ECO:0007669"/>
    <property type="project" value="TreeGrafter"/>
</dbReference>
<dbReference type="GO" id="GO:0009228">
    <property type="term" value="P:thiamine biosynthetic process"/>
    <property type="evidence" value="ECO:0007669"/>
    <property type="project" value="UniProtKB-KW"/>
</dbReference>
<comment type="similarity">
    <text evidence="17">In the N-terminal section; belongs to the thiamine-phosphate synthase family.</text>
</comment>
<proteinExistence type="inferred from homology"/>
<dbReference type="PRINTS" id="PR01099">
    <property type="entry name" value="HYETHTZKNASE"/>
</dbReference>
<dbReference type="NCBIfam" id="TIGR00693">
    <property type="entry name" value="thiE"/>
    <property type="match status" value="1"/>
</dbReference>
<dbReference type="Proteomes" id="UP000191024">
    <property type="component" value="Chromosome G"/>
</dbReference>
<dbReference type="PANTHER" id="PTHR20857:SF23">
    <property type="entry name" value="THIAMINE BIOSYNTHETIC BIFUNCTIONAL ENZYME"/>
    <property type="match status" value="1"/>
</dbReference>
<dbReference type="Gene3D" id="3.20.20.70">
    <property type="entry name" value="Aldolase class I"/>
    <property type="match status" value="1"/>
</dbReference>
<dbReference type="InterPro" id="IPR013785">
    <property type="entry name" value="Aldolase_TIM"/>
</dbReference>
<comment type="catalytic activity">
    <reaction evidence="15">
        <text>2-[(2R,5Z)-2-carboxy-4-methylthiazol-5(2H)-ylidene]ethyl phosphate + 4-amino-2-methyl-5-(diphosphooxymethyl)pyrimidine + 2 H(+) = thiamine phosphate + CO2 + diphosphate</text>
        <dbReference type="Rhea" id="RHEA:47844"/>
        <dbReference type="ChEBI" id="CHEBI:15378"/>
        <dbReference type="ChEBI" id="CHEBI:16526"/>
        <dbReference type="ChEBI" id="CHEBI:33019"/>
        <dbReference type="ChEBI" id="CHEBI:37575"/>
        <dbReference type="ChEBI" id="CHEBI:57841"/>
        <dbReference type="ChEBI" id="CHEBI:62899"/>
        <dbReference type="EC" id="2.5.1.3"/>
    </reaction>
</comment>
<dbReference type="HAMAP" id="MF_00097">
    <property type="entry name" value="TMP_synthase"/>
    <property type="match status" value="1"/>
</dbReference>
<dbReference type="CDD" id="cd00564">
    <property type="entry name" value="TMP_TenI"/>
    <property type="match status" value="1"/>
</dbReference>
<evidence type="ECO:0000256" key="5">
    <source>
        <dbReference type="ARBA" id="ARBA00005165"/>
    </source>
</evidence>
<name>A0A1G4KAF9_9SACH</name>
<dbReference type="Pfam" id="PF02581">
    <property type="entry name" value="TMP-TENI"/>
    <property type="match status" value="1"/>
</dbReference>
<dbReference type="InterPro" id="IPR029056">
    <property type="entry name" value="Ribokinase-like"/>
</dbReference>
<evidence type="ECO:0000256" key="1">
    <source>
        <dbReference type="ARBA" id="ARBA00001771"/>
    </source>
</evidence>
<evidence type="ECO:0000256" key="2">
    <source>
        <dbReference type="ARBA" id="ARBA00001946"/>
    </source>
</evidence>
<accession>A0A1G4KAF9</accession>
<comment type="catalytic activity">
    <reaction evidence="14">
        <text>2-(2-carboxy-4-methylthiazol-5-yl)ethyl phosphate + 4-amino-2-methyl-5-(diphosphooxymethyl)pyrimidine + 2 H(+) = thiamine phosphate + CO2 + diphosphate</text>
        <dbReference type="Rhea" id="RHEA:47848"/>
        <dbReference type="ChEBI" id="CHEBI:15378"/>
        <dbReference type="ChEBI" id="CHEBI:16526"/>
        <dbReference type="ChEBI" id="CHEBI:33019"/>
        <dbReference type="ChEBI" id="CHEBI:37575"/>
        <dbReference type="ChEBI" id="CHEBI:57841"/>
        <dbReference type="ChEBI" id="CHEBI:62890"/>
        <dbReference type="EC" id="2.5.1.3"/>
    </reaction>
</comment>
<dbReference type="PANTHER" id="PTHR20857">
    <property type="entry name" value="THIAMINE-PHOSPHATE PYROPHOSPHORYLASE"/>
    <property type="match status" value="1"/>
</dbReference>
<comment type="cofactor">
    <cofactor evidence="2">
        <name>Mg(2+)</name>
        <dbReference type="ChEBI" id="CHEBI:18420"/>
    </cofactor>
</comment>
<comment type="catalytic activity">
    <reaction evidence="1">
        <text>5-(2-hydroxyethyl)-4-methylthiazole + ATP = 4-methyl-5-(2-phosphooxyethyl)-thiazole + ADP + H(+)</text>
        <dbReference type="Rhea" id="RHEA:24212"/>
        <dbReference type="ChEBI" id="CHEBI:15378"/>
        <dbReference type="ChEBI" id="CHEBI:17957"/>
        <dbReference type="ChEBI" id="CHEBI:30616"/>
        <dbReference type="ChEBI" id="CHEBI:58296"/>
        <dbReference type="ChEBI" id="CHEBI:456216"/>
        <dbReference type="EC" id="2.7.1.50"/>
    </reaction>
</comment>
<evidence type="ECO:0000256" key="4">
    <source>
        <dbReference type="ARBA" id="ARBA00004868"/>
    </source>
</evidence>
<dbReference type="Gene3D" id="3.40.1190.20">
    <property type="match status" value="1"/>
</dbReference>
<comment type="similarity">
    <text evidence="16">In the C-terminal section; belongs to the Thz kinase family.</text>
</comment>
<keyword evidence="11" id="KW-0460">Magnesium</keyword>
<evidence type="ECO:0000313" key="20">
    <source>
        <dbReference type="Proteomes" id="UP000191024"/>
    </source>
</evidence>
<organism evidence="19 20">
    <name type="scientific">Lachancea mirantina</name>
    <dbReference type="NCBI Taxonomy" id="1230905"/>
    <lineage>
        <taxon>Eukaryota</taxon>
        <taxon>Fungi</taxon>
        <taxon>Dikarya</taxon>
        <taxon>Ascomycota</taxon>
        <taxon>Saccharomycotina</taxon>
        <taxon>Saccharomycetes</taxon>
        <taxon>Saccharomycetales</taxon>
        <taxon>Saccharomycetaceae</taxon>
        <taxon>Lachancea</taxon>
    </lineage>
</organism>
<evidence type="ECO:0000256" key="10">
    <source>
        <dbReference type="ARBA" id="ARBA00022840"/>
    </source>
</evidence>
<evidence type="ECO:0000256" key="13">
    <source>
        <dbReference type="ARBA" id="ARBA00047334"/>
    </source>
</evidence>
<dbReference type="OrthoDB" id="4994at2759"/>
<keyword evidence="7" id="KW-0479">Metal-binding</keyword>
<dbReference type="InterPro" id="IPR034291">
    <property type="entry name" value="TMP_synthase"/>
</dbReference>
<reference evidence="19 20" key="1">
    <citation type="submission" date="2016-03" db="EMBL/GenBank/DDBJ databases">
        <authorList>
            <person name="Devillers H."/>
        </authorList>
    </citation>
    <scope>NUCLEOTIDE SEQUENCE [LARGE SCALE GENOMIC DNA]</scope>
    <source>
        <strain evidence="19">CBS 11717</strain>
    </source>
</reference>
<comment type="function">
    <text evidence="3">Condenses 4-methyl-5-(beta-hydroxyethyl)thiazole monophosphate (THZ-P) and 2-methyl-4-amino-5-hydroxymethyl pyrimidine pyrophosphate (HMP-PP) to form thiamine monophosphate (TMP).</text>
</comment>
<dbReference type="FunFam" id="3.40.1190.20:FF:000055">
    <property type="entry name" value="Hydroxyethylthiazole kinase"/>
    <property type="match status" value="1"/>
</dbReference>
<evidence type="ECO:0000256" key="9">
    <source>
        <dbReference type="ARBA" id="ARBA00022777"/>
    </source>
</evidence>
<evidence type="ECO:0000256" key="11">
    <source>
        <dbReference type="ARBA" id="ARBA00022842"/>
    </source>
</evidence>
<evidence type="ECO:0000256" key="12">
    <source>
        <dbReference type="ARBA" id="ARBA00022977"/>
    </source>
</evidence>
<dbReference type="InterPro" id="IPR000417">
    <property type="entry name" value="Hyethyz_kinase"/>
</dbReference>
<dbReference type="FunFam" id="3.20.20.70:FF:000104">
    <property type="entry name" value="Thiamine biosynthetic bifunctional enzyme"/>
    <property type="match status" value="1"/>
</dbReference>
<dbReference type="SUPFAM" id="SSF51391">
    <property type="entry name" value="Thiamin phosphate synthase"/>
    <property type="match status" value="1"/>
</dbReference>
<keyword evidence="8" id="KW-0547">Nucleotide-binding</keyword>
<keyword evidence="12" id="KW-0784">Thiamine biosynthesis</keyword>
<dbReference type="GO" id="GO:0004789">
    <property type="term" value="F:thiamine-phosphate diphosphorylase activity"/>
    <property type="evidence" value="ECO:0007669"/>
    <property type="project" value="UniProtKB-EC"/>
</dbReference>
<dbReference type="EMBL" id="LT598469">
    <property type="protein sequence ID" value="SCV01201.1"/>
    <property type="molecule type" value="Genomic_DNA"/>
</dbReference>
<evidence type="ECO:0000256" key="15">
    <source>
        <dbReference type="ARBA" id="ARBA00047883"/>
    </source>
</evidence>
<evidence type="ECO:0000256" key="17">
    <source>
        <dbReference type="ARBA" id="ARBA00061283"/>
    </source>
</evidence>
<keyword evidence="9" id="KW-0418">Kinase</keyword>
<dbReference type="Pfam" id="PF02110">
    <property type="entry name" value="HK"/>
    <property type="match status" value="1"/>
</dbReference>
<protein>
    <submittedName>
        <fullName evidence="19">LAMI_0G09978g1_1</fullName>
    </submittedName>
</protein>
<evidence type="ECO:0000313" key="19">
    <source>
        <dbReference type="EMBL" id="SCV01201.1"/>
    </source>
</evidence>
<dbReference type="InterPro" id="IPR036206">
    <property type="entry name" value="ThiamineP_synth_sf"/>
</dbReference>
<comment type="pathway">
    <text evidence="4">Cofactor biosynthesis; thiamine diphosphate biosynthesis; 4-methyl-5-(2-phosphoethyl)-thiazole from 5-(2-hydroxyethyl)-4-methylthiazole: step 1/1.</text>
</comment>
<evidence type="ECO:0000256" key="14">
    <source>
        <dbReference type="ARBA" id="ARBA00047851"/>
    </source>
</evidence>
<dbReference type="InterPro" id="IPR022998">
    <property type="entry name" value="ThiamineP_synth_TenI"/>
</dbReference>
<evidence type="ECO:0000256" key="7">
    <source>
        <dbReference type="ARBA" id="ARBA00022723"/>
    </source>
</evidence>
<evidence type="ECO:0000259" key="18">
    <source>
        <dbReference type="Pfam" id="PF02581"/>
    </source>
</evidence>
<comment type="pathway">
    <text evidence="5">Cofactor biosynthesis; thiamine diphosphate biosynthesis; thiamine phosphate from 4-amino-2-methyl-5-diphosphomethylpyrimidine and 4-methyl-5-(2-phosphoethyl)-thiazole: step 1/1.</text>
</comment>
<dbReference type="GO" id="GO:0004417">
    <property type="term" value="F:hydroxyethylthiazole kinase activity"/>
    <property type="evidence" value="ECO:0007669"/>
    <property type="project" value="UniProtKB-EC"/>
</dbReference>
<dbReference type="STRING" id="1230905.A0A1G4KAF9"/>
<dbReference type="GO" id="GO:0000287">
    <property type="term" value="F:magnesium ion binding"/>
    <property type="evidence" value="ECO:0007669"/>
    <property type="project" value="InterPro"/>
</dbReference>
<comment type="catalytic activity">
    <reaction evidence="13">
        <text>4-methyl-5-(2-phosphooxyethyl)-thiazole + 4-amino-2-methyl-5-(diphosphooxymethyl)pyrimidine + H(+) = thiamine phosphate + diphosphate</text>
        <dbReference type="Rhea" id="RHEA:22328"/>
        <dbReference type="ChEBI" id="CHEBI:15378"/>
        <dbReference type="ChEBI" id="CHEBI:33019"/>
        <dbReference type="ChEBI" id="CHEBI:37575"/>
        <dbReference type="ChEBI" id="CHEBI:57841"/>
        <dbReference type="ChEBI" id="CHEBI:58296"/>
        <dbReference type="EC" id="2.5.1.3"/>
    </reaction>
</comment>
<dbReference type="SUPFAM" id="SSF53613">
    <property type="entry name" value="Ribokinase-like"/>
    <property type="match status" value="1"/>
</dbReference>
<dbReference type="UniPathway" id="UPA00060">
    <property type="reaction ID" value="UER00139"/>
</dbReference>
<feature type="domain" description="Thiamine phosphate synthase/TenI" evidence="18">
    <location>
        <begin position="11"/>
        <end position="209"/>
    </location>
</feature>
<keyword evidence="10" id="KW-0067">ATP-binding</keyword>
<evidence type="ECO:0000256" key="3">
    <source>
        <dbReference type="ARBA" id="ARBA00003814"/>
    </source>
</evidence>
<gene>
    <name evidence="19" type="ORF">LAMI_0G09978G</name>
</gene>
<dbReference type="AlphaFoldDB" id="A0A1G4KAF9"/>
<sequence>MFDKKNVDYSLYLVTDSTMLPEGTTIESQVESGLQNGVTLVQLREKDIGTGDFVAKAQRIKKLCAQYNVPLIINDRVDVALAIDADGVHVGQDDMPVELVRKLLGPSKIIGWSVGYEHEVEKLAKWGPGGVDYIGIGMVFSTNTKKNPKKSPMGPRGVCNILDALQENKAIWCKAVAIGGLHPDNIPRVMYQCCSQDGLRTINGISLVSDIMAAKDAVLATKRLRSLIENRNFKFTEGSTKFQSLSMESVAIQSVVNSMKQGAPLVHHITNKVHQNFGANVALALGGSPIMSEVQGEFHELALIPHASLLLNTGSVAPLETTVAAVKAYNEAKRPVVLDPVGYSASTVRLNLNNHLLAIGQYVCIKGNAGEILSLAGLNRGKMKGVDAGDLTSDNDVLIKATRRVAYLYKTAAVCTGETDFVADGFISGVKKLSETSLMTADELPCYAINAGPLDIMGRITASGCSLGTTISTCVGGVTAGQSILSAVLTAVLLYKSAGYEAQQKCHGNGSFQVELIDALYRLSTENQPSSWKAKLSKV</sequence>
<dbReference type="CDD" id="cd01170">
    <property type="entry name" value="THZ_kinase"/>
    <property type="match status" value="1"/>
</dbReference>
<dbReference type="GO" id="GO:0005524">
    <property type="term" value="F:ATP binding"/>
    <property type="evidence" value="ECO:0007669"/>
    <property type="project" value="UniProtKB-KW"/>
</dbReference>
<keyword evidence="6" id="KW-0808">Transferase</keyword>
<dbReference type="NCBIfam" id="TIGR00694">
    <property type="entry name" value="thiM"/>
    <property type="match status" value="1"/>
</dbReference>
<evidence type="ECO:0000256" key="8">
    <source>
        <dbReference type="ARBA" id="ARBA00022741"/>
    </source>
</evidence>